<protein>
    <submittedName>
        <fullName evidence="2">Uncharacterized protein</fullName>
    </submittedName>
</protein>
<reference evidence="2 3" key="1">
    <citation type="submission" date="2018-06" db="EMBL/GenBank/DDBJ databases">
        <title>Freshwater and sediment microbial communities from various areas in North America, analyzing microbe dynamics in response to fracking.</title>
        <authorList>
            <person name="Lamendella R."/>
        </authorList>
    </citation>
    <scope>NUCLEOTIDE SEQUENCE [LARGE SCALE GENOMIC DNA]</scope>
    <source>
        <strain evidence="2 3">97B</strain>
    </source>
</reference>
<dbReference type="EMBL" id="QNRJ01000006">
    <property type="protein sequence ID" value="RBP04405.1"/>
    <property type="molecule type" value="Genomic_DNA"/>
</dbReference>
<evidence type="ECO:0000256" key="1">
    <source>
        <dbReference type="SAM" id="Phobius"/>
    </source>
</evidence>
<keyword evidence="1" id="KW-1133">Transmembrane helix</keyword>
<comment type="caution">
    <text evidence="2">The sequence shown here is derived from an EMBL/GenBank/DDBJ whole genome shotgun (WGS) entry which is preliminary data.</text>
</comment>
<proteinExistence type="predicted"/>
<keyword evidence="1" id="KW-0812">Transmembrane</keyword>
<gene>
    <name evidence="2" type="ORF">DET59_106197</name>
</gene>
<evidence type="ECO:0000313" key="3">
    <source>
        <dbReference type="Proteomes" id="UP000252118"/>
    </source>
</evidence>
<keyword evidence="1" id="KW-0472">Membrane</keyword>
<feature type="transmembrane region" description="Helical" evidence="1">
    <location>
        <begin position="12"/>
        <end position="34"/>
    </location>
</feature>
<dbReference type="AlphaFoldDB" id="A0A366ESF4"/>
<accession>A0A366ESF4</accession>
<dbReference type="Proteomes" id="UP000252118">
    <property type="component" value="Unassembled WGS sequence"/>
</dbReference>
<name>A0A366ESF4_9BACI</name>
<sequence>MIHLENVKFKLEYIPLTFLFIVSLVLLLKLITGLLSIKEAITFVLIIIFLAFLTIDIKRKTINKKSPNNAYMYVVLIFLFSYL</sequence>
<feature type="transmembrane region" description="Helical" evidence="1">
    <location>
        <begin position="40"/>
        <end position="57"/>
    </location>
</feature>
<evidence type="ECO:0000313" key="2">
    <source>
        <dbReference type="EMBL" id="RBP04405.1"/>
    </source>
</evidence>
<organism evidence="2 3">
    <name type="scientific">Rossellomorea aquimaris</name>
    <dbReference type="NCBI Taxonomy" id="189382"/>
    <lineage>
        <taxon>Bacteria</taxon>
        <taxon>Bacillati</taxon>
        <taxon>Bacillota</taxon>
        <taxon>Bacilli</taxon>
        <taxon>Bacillales</taxon>
        <taxon>Bacillaceae</taxon>
        <taxon>Rossellomorea</taxon>
    </lineage>
</organism>